<evidence type="ECO:0000256" key="1">
    <source>
        <dbReference type="ARBA" id="ARBA00001974"/>
    </source>
</evidence>
<dbReference type="Pfam" id="PF01494">
    <property type="entry name" value="FAD_binding_3"/>
    <property type="match status" value="1"/>
</dbReference>
<evidence type="ECO:0000256" key="4">
    <source>
        <dbReference type="ARBA" id="ARBA00023002"/>
    </source>
</evidence>
<dbReference type="AlphaFoldDB" id="A0A1P8K0C4"/>
<dbReference type="EMBL" id="CP019236">
    <property type="protein sequence ID" value="APW39460.1"/>
    <property type="molecule type" value="Genomic_DNA"/>
</dbReference>
<evidence type="ECO:0000259" key="6">
    <source>
        <dbReference type="Pfam" id="PF01494"/>
    </source>
</evidence>
<dbReference type="PROSITE" id="PS51257">
    <property type="entry name" value="PROKAR_LIPOPROTEIN"/>
    <property type="match status" value="1"/>
</dbReference>
<dbReference type="KEGG" id="rhy:RD110_21420"/>
<dbReference type="OrthoDB" id="9782160at2"/>
<sequence length="410" mass="44170">MSKQALIAGGGIGGMAAALACRRAGWEVRLFERAAVFSEVGAGVQLGPNVTRLLHDWGLQAALAQAAAFPKRLQVCDAGTGRELGALRLGQHMIDRYGAPYATVHRADLHGVLYAAVRGEADVALNLNQSLAHFTQTADTVCVRAAPSPAALDAAPPDIEGDVLIGADGLWSPVRQWLLGDGLPRVSGHLAYRALVRQDSLPAALRSQQVTVWLSPRLHVVQYPVRGGDWLNIVAIAQTRLPGPVQNLTPDRLDHWDHSGNAAELQALLSNACAALQGVVRAVPQWRLWLLCDRPPMRGPHQHARGRVALLGDAAHPMRPYLAQGAGMAIEDAAELGRALRLATDPTIGVPAALGHYALNRWQRNARVQARAERNGRIFHATGPLRWARNTAMGVLGERLLDMPWLYGAR</sequence>
<evidence type="ECO:0000313" key="8">
    <source>
        <dbReference type="Proteomes" id="UP000186609"/>
    </source>
</evidence>
<feature type="domain" description="FAD-binding" evidence="6">
    <location>
        <begin position="4"/>
        <end position="344"/>
    </location>
</feature>
<reference evidence="7 8" key="1">
    <citation type="submission" date="2017-01" db="EMBL/GenBank/DDBJ databases">
        <authorList>
            <person name="Mah S.A."/>
            <person name="Swanson W.J."/>
            <person name="Moy G.W."/>
            <person name="Vacquier V.D."/>
        </authorList>
    </citation>
    <scope>NUCLEOTIDE SEQUENCE [LARGE SCALE GENOMIC DNA]</scope>
    <source>
        <strain evidence="7 8">DCY110</strain>
    </source>
</reference>
<dbReference type="RefSeq" id="WP_076201856.1">
    <property type="nucleotide sequence ID" value="NZ_CP019236.1"/>
</dbReference>
<dbReference type="PRINTS" id="PR00420">
    <property type="entry name" value="RNGMNOXGNASE"/>
</dbReference>
<dbReference type="PANTHER" id="PTHR13789">
    <property type="entry name" value="MONOOXYGENASE"/>
    <property type="match status" value="1"/>
</dbReference>
<dbReference type="SUPFAM" id="SSF54373">
    <property type="entry name" value="FAD-linked reductases, C-terminal domain"/>
    <property type="match status" value="1"/>
</dbReference>
<gene>
    <name evidence="7" type="ORF">RD110_21420</name>
</gene>
<dbReference type="InterPro" id="IPR002938">
    <property type="entry name" value="FAD-bd"/>
</dbReference>
<dbReference type="GO" id="GO:0071949">
    <property type="term" value="F:FAD binding"/>
    <property type="evidence" value="ECO:0007669"/>
    <property type="project" value="InterPro"/>
</dbReference>
<keyword evidence="8" id="KW-1185">Reference proteome</keyword>
<dbReference type="STRING" id="1842727.RD110_21420"/>
<name>A0A1P8K0C4_9BURK</name>
<dbReference type="GO" id="GO:0004497">
    <property type="term" value="F:monooxygenase activity"/>
    <property type="evidence" value="ECO:0007669"/>
    <property type="project" value="UniProtKB-KW"/>
</dbReference>
<keyword evidence="2" id="KW-0285">Flavoprotein</keyword>
<keyword evidence="4" id="KW-0560">Oxidoreductase</keyword>
<comment type="cofactor">
    <cofactor evidence="1">
        <name>FAD</name>
        <dbReference type="ChEBI" id="CHEBI:57692"/>
    </cofactor>
</comment>
<keyword evidence="5" id="KW-0503">Monooxygenase</keyword>
<evidence type="ECO:0000256" key="2">
    <source>
        <dbReference type="ARBA" id="ARBA00022630"/>
    </source>
</evidence>
<organism evidence="7 8">
    <name type="scientific">Rhodoferax koreensis</name>
    <dbReference type="NCBI Taxonomy" id="1842727"/>
    <lineage>
        <taxon>Bacteria</taxon>
        <taxon>Pseudomonadati</taxon>
        <taxon>Pseudomonadota</taxon>
        <taxon>Betaproteobacteria</taxon>
        <taxon>Burkholderiales</taxon>
        <taxon>Comamonadaceae</taxon>
        <taxon>Rhodoferax</taxon>
    </lineage>
</organism>
<dbReference type="SUPFAM" id="SSF51905">
    <property type="entry name" value="FAD/NAD(P)-binding domain"/>
    <property type="match status" value="1"/>
</dbReference>
<evidence type="ECO:0000256" key="3">
    <source>
        <dbReference type="ARBA" id="ARBA00022827"/>
    </source>
</evidence>
<dbReference type="Proteomes" id="UP000186609">
    <property type="component" value="Chromosome"/>
</dbReference>
<dbReference type="PANTHER" id="PTHR13789:SF318">
    <property type="entry name" value="GERANYLGERANYL DIPHOSPHATE REDUCTASE"/>
    <property type="match status" value="1"/>
</dbReference>
<evidence type="ECO:0000256" key="5">
    <source>
        <dbReference type="ARBA" id="ARBA00023033"/>
    </source>
</evidence>
<dbReference type="InterPro" id="IPR036188">
    <property type="entry name" value="FAD/NAD-bd_sf"/>
</dbReference>
<proteinExistence type="predicted"/>
<dbReference type="InterPro" id="IPR050493">
    <property type="entry name" value="FAD-dep_Monooxygenase_BioMet"/>
</dbReference>
<protein>
    <submittedName>
        <fullName evidence="7">FAD-dependent oxidoreductase</fullName>
    </submittedName>
</protein>
<evidence type="ECO:0000313" key="7">
    <source>
        <dbReference type="EMBL" id="APW39460.1"/>
    </source>
</evidence>
<dbReference type="Gene3D" id="3.50.50.60">
    <property type="entry name" value="FAD/NAD(P)-binding domain"/>
    <property type="match status" value="1"/>
</dbReference>
<keyword evidence="3" id="KW-0274">FAD</keyword>
<accession>A0A1P8K0C4</accession>